<name>A0A9W7XEY3_9POAL</name>
<dbReference type="Proteomes" id="UP001164776">
    <property type="component" value="Unassembled WGS sequence"/>
</dbReference>
<dbReference type="AlphaFoldDB" id="A0A9W7XEY3"/>
<accession>A0A9W7XEY3</accession>
<keyword evidence="3" id="KW-1185">Reference proteome</keyword>
<dbReference type="EMBL" id="MU629423">
    <property type="protein sequence ID" value="KAJ1257317.1"/>
    <property type="molecule type" value="Genomic_DNA"/>
</dbReference>
<reference evidence="2 3" key="1">
    <citation type="submission" date="2022-10" db="EMBL/GenBank/DDBJ databases">
        <title>WGS assembly of Paspalum vaginatum 540-79.</title>
        <authorList>
            <person name="Sun G."/>
            <person name="Wase N."/>
            <person name="Shu S."/>
            <person name="Jenkins J."/>
            <person name="Zhou B."/>
            <person name="Torres-Rodriguez J."/>
            <person name="Chen C."/>
            <person name="Sandor L."/>
            <person name="Plott C."/>
            <person name="Yoshinga Y."/>
            <person name="Daum C."/>
            <person name="Qi P."/>
            <person name="Barry K."/>
            <person name="Lipzen A."/>
            <person name="Berry L."/>
            <person name="Pedersen C."/>
            <person name="Gottilla T."/>
            <person name="Foltz A."/>
            <person name="Yu H."/>
            <person name="O'Malley R."/>
            <person name="Zhang C."/>
            <person name="Devos K."/>
            <person name="Sigmon B."/>
            <person name="Yu B."/>
            <person name="Obata T."/>
            <person name="Schmutz J."/>
            <person name="Schnable J."/>
        </authorList>
    </citation>
    <scope>NUCLEOTIDE SEQUENCE [LARGE SCALE GENOMIC DNA]</scope>
    <source>
        <strain evidence="3">cv. 540-79</strain>
    </source>
</reference>
<evidence type="ECO:0000313" key="3">
    <source>
        <dbReference type="Proteomes" id="UP001164776"/>
    </source>
</evidence>
<dbReference type="Gene3D" id="2.60.120.200">
    <property type="match status" value="1"/>
</dbReference>
<gene>
    <name evidence="2" type="ORF">BS78_K102700</name>
</gene>
<feature type="region of interest" description="Disordered" evidence="1">
    <location>
        <begin position="89"/>
        <end position="112"/>
    </location>
</feature>
<feature type="region of interest" description="Disordered" evidence="1">
    <location>
        <begin position="126"/>
        <end position="145"/>
    </location>
</feature>
<evidence type="ECO:0000313" key="2">
    <source>
        <dbReference type="EMBL" id="KAJ1257317.1"/>
    </source>
</evidence>
<feature type="compositionally biased region" description="Polar residues" evidence="1">
    <location>
        <begin position="129"/>
        <end position="141"/>
    </location>
</feature>
<proteinExistence type="predicted"/>
<comment type="caution">
    <text evidence="2">The sequence shown here is derived from an EMBL/GenBank/DDBJ whole genome shotgun (WGS) entry which is preliminary data.</text>
</comment>
<evidence type="ECO:0000256" key="1">
    <source>
        <dbReference type="SAM" id="MobiDB-lite"/>
    </source>
</evidence>
<protein>
    <submittedName>
        <fullName evidence="2">Uncharacterized protein</fullName>
    </submittedName>
</protein>
<sequence>MGDNVGAGGTVVANASLKDRSTPPAGDDNGSIAILSQTVLVGSSGNDTTFVPDSAGDTEFVQPSPHHVSQEVSHTNISAGALYVEHNSKGGPTHYVGSRTRSRPSPLACTASTHVDDPEAILRKRKKMSTSSLRVSGQAGSDSEAPLIITDDPVTANQIGPNTLSHLVEDDPLMNTTVLGDGAVCPQNNTNAADIGLQNVGTSNHCDPAHPDGIIDKTSSRGVSLRDIPAPSFRLLREYDDDGNFIPDPRKRRAAGLPCDGIQTSEDLQVPCHFFRLNTLNSATKTRPWCSQWSMSRSMTTDVVEQKLDCGGGYIKLLDGDMDQKKFGGGHKVKFAVAFHGKLM</sequence>
<organism evidence="2 3">
    <name type="scientific">Paspalum vaginatum</name>
    <name type="common">seashore paspalum</name>
    <dbReference type="NCBI Taxonomy" id="158149"/>
    <lineage>
        <taxon>Eukaryota</taxon>
        <taxon>Viridiplantae</taxon>
        <taxon>Streptophyta</taxon>
        <taxon>Embryophyta</taxon>
        <taxon>Tracheophyta</taxon>
        <taxon>Spermatophyta</taxon>
        <taxon>Magnoliopsida</taxon>
        <taxon>Liliopsida</taxon>
        <taxon>Poales</taxon>
        <taxon>Poaceae</taxon>
        <taxon>PACMAD clade</taxon>
        <taxon>Panicoideae</taxon>
        <taxon>Andropogonodae</taxon>
        <taxon>Paspaleae</taxon>
        <taxon>Paspalinae</taxon>
        <taxon>Paspalum</taxon>
    </lineage>
</organism>
<dbReference type="OrthoDB" id="721815at2759"/>